<feature type="domain" description="HTH luxR-type" evidence="4">
    <location>
        <begin position="728"/>
        <end position="793"/>
    </location>
</feature>
<reference evidence="6" key="1">
    <citation type="submission" date="2017-03" db="EMBL/GenBank/DDBJ databases">
        <authorList>
            <person name="Monnet C."/>
        </authorList>
    </citation>
    <scope>NUCLEOTIDE SEQUENCE [LARGE SCALE GENOMIC DNA]</scope>
    <source>
        <strain evidence="6">SJ5-8</strain>
    </source>
</reference>
<gene>
    <name evidence="5" type="ORF">BJEO58_02604</name>
</gene>
<dbReference type="Pfam" id="PF00196">
    <property type="entry name" value="GerE"/>
    <property type="match status" value="1"/>
</dbReference>
<dbReference type="InterPro" id="IPR016032">
    <property type="entry name" value="Sig_transdc_resp-reg_C-effctor"/>
</dbReference>
<dbReference type="CDD" id="cd06170">
    <property type="entry name" value="LuxR_C_like"/>
    <property type="match status" value="1"/>
</dbReference>
<protein>
    <submittedName>
        <fullName evidence="5">Regulatory protein, luxR family</fullName>
    </submittedName>
</protein>
<sequence>MHVRTTGPELLTTMDHPAWSRFSSTLTGSESTLLIEARAGLGHEWFARSWPDARIVSVRDDADQRPTPGVDTVDSLAAAFDKAAGGAQRLAVILDSPTVDWTVLADHDWRMARASDLLLSVDEVDALATSTASVRAPPATTAEPISGEPAHLHRLTGGWLEPTLILLLDPQALTRAKEAMLPSLSRWIVQHHHGWEVAKAAFLEPITADTLAAFFREIHGSPPSIADMRAAGFLVLDEDGTVFMPDLIRHCLTALVHQNDRALADDLVAVAIDAVAESVNVTSAVQHAVSRRHWHALGDLLSERWTDLFTSDARIIRRLFESLPTSVIDQWLGEFGGAAVRLLKGAGPDGMSFMLPDGRLEHEKDTLALRLQAKTTSLYRDPGPAALSFGLLEVGYLRLAGHDAQAAVAARRLLTALHSAESQRRIRPALASVVNLHSGVPLAIGGDPVLAYSSYRAAYHQVAGSDHHFLLSDTTSKLALLTALRGDTHEAREWITAHDRWIGEVGWGRKMVGRSAHLARALVALADLDLNAMDTALRVLPATPDQDETWQVHAYLLAMRSLVAGQPRRALIITSSMRHQRPHPSQTPLAQHLFAIADRAAEVSNPLGAPAIEPASATPHAPELRLLDAYRALLIGDVDHAAALVGRARTDVLGTRWLNVAMQLHIVMDRQDKSDMVEYLVEDVVSGQGALVDLALLQRHAVLSDSHLQRLSDAQRARLSRIPPIPTLERPRPTLTPRELEVLDGLRQGLTRRQIAERQFRSENTVRSQVRSLYQKLSAGTLDEALAAARRWGL</sequence>
<dbReference type="SUPFAM" id="SSF46894">
    <property type="entry name" value="C-terminal effector domain of the bipartite response regulators"/>
    <property type="match status" value="1"/>
</dbReference>
<dbReference type="OrthoDB" id="134985at2"/>
<dbReference type="Proteomes" id="UP000234462">
    <property type="component" value="Unassembled WGS sequence"/>
</dbReference>
<keyword evidence="1" id="KW-0805">Transcription regulation</keyword>
<keyword evidence="6" id="KW-1185">Reference proteome</keyword>
<dbReference type="GO" id="GO:0006355">
    <property type="term" value="P:regulation of DNA-templated transcription"/>
    <property type="evidence" value="ECO:0007669"/>
    <property type="project" value="InterPro"/>
</dbReference>
<evidence type="ECO:0000313" key="6">
    <source>
        <dbReference type="Proteomes" id="UP000234462"/>
    </source>
</evidence>
<dbReference type="PROSITE" id="PS50043">
    <property type="entry name" value="HTH_LUXR_2"/>
    <property type="match status" value="1"/>
</dbReference>
<dbReference type="PANTHER" id="PTHR44688">
    <property type="entry name" value="DNA-BINDING TRANSCRIPTIONAL ACTIVATOR DEVR_DOSR"/>
    <property type="match status" value="1"/>
</dbReference>
<organism evidence="5 6">
    <name type="scientific">Brevibacterium jeotgali</name>
    <dbReference type="NCBI Taxonomy" id="1262550"/>
    <lineage>
        <taxon>Bacteria</taxon>
        <taxon>Bacillati</taxon>
        <taxon>Actinomycetota</taxon>
        <taxon>Actinomycetes</taxon>
        <taxon>Micrococcales</taxon>
        <taxon>Brevibacteriaceae</taxon>
        <taxon>Brevibacterium</taxon>
    </lineage>
</organism>
<keyword evidence="3" id="KW-0804">Transcription</keyword>
<evidence type="ECO:0000256" key="3">
    <source>
        <dbReference type="ARBA" id="ARBA00023163"/>
    </source>
</evidence>
<dbReference type="SMART" id="SM00421">
    <property type="entry name" value="HTH_LUXR"/>
    <property type="match status" value="1"/>
</dbReference>
<dbReference type="PANTHER" id="PTHR44688:SF16">
    <property type="entry name" value="DNA-BINDING TRANSCRIPTIONAL ACTIVATOR DEVR_DOSR"/>
    <property type="match status" value="1"/>
</dbReference>
<dbReference type="AlphaFoldDB" id="A0A2H1L7X7"/>
<keyword evidence="2" id="KW-0238">DNA-binding</keyword>
<dbReference type="InterPro" id="IPR036388">
    <property type="entry name" value="WH-like_DNA-bd_sf"/>
</dbReference>
<dbReference type="InterPro" id="IPR000792">
    <property type="entry name" value="Tscrpt_reg_LuxR_C"/>
</dbReference>
<dbReference type="RefSeq" id="WP_101589918.1">
    <property type="nucleotide sequence ID" value="NZ_FXZM01000015.1"/>
</dbReference>
<dbReference type="GO" id="GO:0003677">
    <property type="term" value="F:DNA binding"/>
    <property type="evidence" value="ECO:0007669"/>
    <property type="project" value="UniProtKB-KW"/>
</dbReference>
<name>A0A2H1L7X7_9MICO</name>
<evidence type="ECO:0000256" key="1">
    <source>
        <dbReference type="ARBA" id="ARBA00023015"/>
    </source>
</evidence>
<evidence type="ECO:0000313" key="5">
    <source>
        <dbReference type="EMBL" id="SMY12996.1"/>
    </source>
</evidence>
<dbReference type="EMBL" id="FXZM01000015">
    <property type="protein sequence ID" value="SMY12996.1"/>
    <property type="molecule type" value="Genomic_DNA"/>
</dbReference>
<evidence type="ECO:0000259" key="4">
    <source>
        <dbReference type="PROSITE" id="PS50043"/>
    </source>
</evidence>
<dbReference type="Gene3D" id="1.10.10.10">
    <property type="entry name" value="Winged helix-like DNA-binding domain superfamily/Winged helix DNA-binding domain"/>
    <property type="match status" value="1"/>
</dbReference>
<proteinExistence type="predicted"/>
<accession>A0A2H1L7X7</accession>
<evidence type="ECO:0000256" key="2">
    <source>
        <dbReference type="ARBA" id="ARBA00023125"/>
    </source>
</evidence>
<dbReference type="PRINTS" id="PR00038">
    <property type="entry name" value="HTHLUXR"/>
</dbReference>